<evidence type="ECO:0000313" key="11">
    <source>
        <dbReference type="EMBL" id="ADN76044.1"/>
    </source>
</evidence>
<keyword evidence="6 10" id="KW-1133">Transmembrane helix</keyword>
<feature type="transmembrane region" description="Helical" evidence="10">
    <location>
        <begin position="418"/>
        <end position="437"/>
    </location>
</feature>
<dbReference type="Pfam" id="PF01554">
    <property type="entry name" value="MatE"/>
    <property type="match status" value="2"/>
</dbReference>
<dbReference type="PIRSF" id="PIRSF006603">
    <property type="entry name" value="DinF"/>
    <property type="match status" value="1"/>
</dbReference>
<accession>E1SSL5</accession>
<dbReference type="InterPro" id="IPR002528">
    <property type="entry name" value="MATE_fam"/>
</dbReference>
<dbReference type="STRING" id="550540.Fbal_1841"/>
<evidence type="ECO:0000256" key="9">
    <source>
        <dbReference type="ARBA" id="ARBA00031636"/>
    </source>
</evidence>
<evidence type="ECO:0000313" key="12">
    <source>
        <dbReference type="Proteomes" id="UP000006683"/>
    </source>
</evidence>
<dbReference type="PANTHER" id="PTHR43298">
    <property type="entry name" value="MULTIDRUG RESISTANCE PROTEIN NORM-RELATED"/>
    <property type="match status" value="1"/>
</dbReference>
<evidence type="ECO:0000256" key="8">
    <source>
        <dbReference type="ARBA" id="ARBA00023136"/>
    </source>
</evidence>
<gene>
    <name evidence="11" type="ordered locus">Fbal_1841</name>
</gene>
<feature type="transmembrane region" description="Helical" evidence="10">
    <location>
        <begin position="52"/>
        <end position="71"/>
    </location>
</feature>
<sequence length="451" mass="48077">MLNAGFQIKKLVQLALPVLIAQVAQTMMGLIDTVMAGRVGPADMAAVAVGTSLWLPTILLFAGIIMAMPPLISHLHGANEEGKIRPLVHQALYLALGCSVLTMIILANADQVLGRMDLEPALLALSSGYLDAVLWGAPAFLLFQVLRSFTEGLSWTLPSMIIGFVGLAINIPANYVFIYGHLGMPAMGGAGCGVATALVYWGMLLAMVIYLAISGRFKSFELFKGFKAIDWTEQKAIVKLGLPVALAVFFEVTLFAFVAVMIAPLGAIVVAGHQVAANFSSIIFMLPLSIGIAVTIRVGYYLGRQQPDIAAMVAKLGILLGVAVALATALLTVLGREWIAHLYTNDEPVFTLAVQLMFLCALYQISDAIQVVSAAALRGYKDTVSILWIAFVAYWGVGMTVGYVVGLTDWLVEPMGAGGFWVGFISGLSAAAILLQLRLKIIQKRYVAVAA</sequence>
<dbReference type="GO" id="GO:0042910">
    <property type="term" value="F:xenobiotic transmembrane transporter activity"/>
    <property type="evidence" value="ECO:0007669"/>
    <property type="project" value="InterPro"/>
</dbReference>
<reference evidence="11 12" key="1">
    <citation type="journal article" date="2010" name="Stand. Genomic Sci.">
        <title>Complete genome sequence of Ferrimonas balearica type strain (PAT).</title>
        <authorList>
            <person name="Nolan M."/>
            <person name="Sikorski J."/>
            <person name="Davenport K."/>
            <person name="Lucas S."/>
            <person name="Glavina Del Rio T."/>
            <person name="Tice H."/>
            <person name="Cheng J."/>
            <person name="Goodwin L."/>
            <person name="Pitluck S."/>
            <person name="Liolios K."/>
            <person name="Ivanova N."/>
            <person name="Mavromatis K."/>
            <person name="Ovchinnikova G."/>
            <person name="Pati A."/>
            <person name="Chen A."/>
            <person name="Palaniappan K."/>
            <person name="Land M."/>
            <person name="Hauser L."/>
            <person name="Chang Y."/>
            <person name="Jeffries C."/>
            <person name="Tapia R."/>
            <person name="Brettin T."/>
            <person name="Detter J."/>
            <person name="Han C."/>
            <person name="Yasawong M."/>
            <person name="Rohde M."/>
            <person name="Tindall B."/>
            <person name="Goker M."/>
            <person name="Woyke T."/>
            <person name="Bristow J."/>
            <person name="Eisen J."/>
            <person name="Markowitz V."/>
            <person name="Hugenholtz P."/>
            <person name="Kyrpides N."/>
            <person name="Klenk H."/>
            <person name="Lapidus A."/>
        </authorList>
    </citation>
    <scope>NUCLEOTIDE SEQUENCE [LARGE SCALE GENOMIC DNA]</scope>
    <source>
        <strain evidence="12">DSM 9799 / CCM 4581 / KCTC 23876 / PAT</strain>
    </source>
</reference>
<dbReference type="Proteomes" id="UP000006683">
    <property type="component" value="Chromosome"/>
</dbReference>
<evidence type="ECO:0000256" key="4">
    <source>
        <dbReference type="ARBA" id="ARBA00022475"/>
    </source>
</evidence>
<feature type="transmembrane region" description="Helical" evidence="10">
    <location>
        <begin position="384"/>
        <end position="406"/>
    </location>
</feature>
<feature type="transmembrane region" description="Helical" evidence="10">
    <location>
        <begin position="155"/>
        <end position="178"/>
    </location>
</feature>
<feature type="transmembrane region" description="Helical" evidence="10">
    <location>
        <begin position="354"/>
        <end position="377"/>
    </location>
</feature>
<dbReference type="KEGG" id="fbl:Fbal_1841"/>
<dbReference type="PANTHER" id="PTHR43298:SF2">
    <property type="entry name" value="FMN_FAD EXPORTER YEEO-RELATED"/>
    <property type="match status" value="1"/>
</dbReference>
<keyword evidence="12" id="KW-1185">Reference proteome</keyword>
<proteinExistence type="predicted"/>
<organism evidence="11 12">
    <name type="scientific">Ferrimonas balearica (strain DSM 9799 / CCM 4581 / KCTC 23876 / PAT)</name>
    <dbReference type="NCBI Taxonomy" id="550540"/>
    <lineage>
        <taxon>Bacteria</taxon>
        <taxon>Pseudomonadati</taxon>
        <taxon>Pseudomonadota</taxon>
        <taxon>Gammaproteobacteria</taxon>
        <taxon>Alteromonadales</taxon>
        <taxon>Ferrimonadaceae</taxon>
        <taxon>Ferrimonas</taxon>
    </lineage>
</organism>
<protein>
    <recommendedName>
        <fullName evidence="9">Multidrug-efflux transporter</fullName>
    </recommendedName>
</protein>
<dbReference type="GO" id="GO:0006811">
    <property type="term" value="P:monoatomic ion transport"/>
    <property type="evidence" value="ECO:0007669"/>
    <property type="project" value="UniProtKB-KW"/>
</dbReference>
<evidence type="ECO:0000256" key="2">
    <source>
        <dbReference type="ARBA" id="ARBA00022448"/>
    </source>
</evidence>
<dbReference type="RefSeq" id="WP_013345350.1">
    <property type="nucleotide sequence ID" value="NC_014541.1"/>
</dbReference>
<feature type="transmembrane region" description="Helical" evidence="10">
    <location>
        <begin position="121"/>
        <end position="143"/>
    </location>
</feature>
<evidence type="ECO:0000256" key="6">
    <source>
        <dbReference type="ARBA" id="ARBA00022989"/>
    </source>
</evidence>
<dbReference type="AlphaFoldDB" id="E1SSL5"/>
<dbReference type="InterPro" id="IPR050222">
    <property type="entry name" value="MATE_MdtK"/>
</dbReference>
<keyword evidence="3" id="KW-0050">Antiport</keyword>
<evidence type="ECO:0000256" key="5">
    <source>
        <dbReference type="ARBA" id="ARBA00022692"/>
    </source>
</evidence>
<feature type="transmembrane region" description="Helical" evidence="10">
    <location>
        <begin position="198"/>
        <end position="217"/>
    </location>
</feature>
<evidence type="ECO:0000256" key="3">
    <source>
        <dbReference type="ARBA" id="ARBA00022449"/>
    </source>
</evidence>
<keyword evidence="7" id="KW-0406">Ion transport</keyword>
<keyword evidence="2" id="KW-0813">Transport</keyword>
<name>E1SSL5_FERBD</name>
<feature type="transmembrane region" description="Helical" evidence="10">
    <location>
        <begin position="91"/>
        <end position="109"/>
    </location>
</feature>
<keyword evidence="4" id="KW-1003">Cell membrane</keyword>
<feature type="transmembrane region" description="Helical" evidence="10">
    <location>
        <begin position="275"/>
        <end position="300"/>
    </location>
</feature>
<feature type="transmembrane region" description="Helical" evidence="10">
    <location>
        <begin position="312"/>
        <end position="334"/>
    </location>
</feature>
<comment type="subcellular location">
    <subcellularLocation>
        <location evidence="1">Cell inner membrane</location>
        <topology evidence="1">Multi-pass membrane protein</topology>
    </subcellularLocation>
</comment>
<dbReference type="OrthoDB" id="9780160at2"/>
<dbReference type="CDD" id="cd13131">
    <property type="entry name" value="MATE_NorM_like"/>
    <property type="match status" value="1"/>
</dbReference>
<feature type="transmembrane region" description="Helical" evidence="10">
    <location>
        <begin position="237"/>
        <end position="263"/>
    </location>
</feature>
<keyword evidence="5 10" id="KW-0812">Transmembrane</keyword>
<evidence type="ECO:0000256" key="10">
    <source>
        <dbReference type="SAM" id="Phobius"/>
    </source>
</evidence>
<keyword evidence="8 10" id="KW-0472">Membrane</keyword>
<dbReference type="HOGENOM" id="CLU_012893_6_0_6"/>
<evidence type="ECO:0000256" key="1">
    <source>
        <dbReference type="ARBA" id="ARBA00004429"/>
    </source>
</evidence>
<dbReference type="GeneID" id="67182046"/>
<evidence type="ECO:0000256" key="7">
    <source>
        <dbReference type="ARBA" id="ARBA00023065"/>
    </source>
</evidence>
<dbReference type="GO" id="GO:0005886">
    <property type="term" value="C:plasma membrane"/>
    <property type="evidence" value="ECO:0007669"/>
    <property type="project" value="UniProtKB-SubCell"/>
</dbReference>
<dbReference type="NCBIfam" id="TIGR00797">
    <property type="entry name" value="matE"/>
    <property type="match status" value="1"/>
</dbReference>
<dbReference type="EMBL" id="CP002209">
    <property type="protein sequence ID" value="ADN76044.1"/>
    <property type="molecule type" value="Genomic_DNA"/>
</dbReference>
<dbReference type="InterPro" id="IPR048279">
    <property type="entry name" value="MdtK-like"/>
</dbReference>
<dbReference type="GO" id="GO:0015297">
    <property type="term" value="F:antiporter activity"/>
    <property type="evidence" value="ECO:0007669"/>
    <property type="project" value="UniProtKB-KW"/>
</dbReference>
<dbReference type="eggNOG" id="COG0534">
    <property type="taxonomic scope" value="Bacteria"/>
</dbReference>